<organism evidence="1 2">
    <name type="scientific">Heyndrickxia coagulans</name>
    <name type="common">Weizmannia coagulans</name>
    <dbReference type="NCBI Taxonomy" id="1398"/>
    <lineage>
        <taxon>Bacteria</taxon>
        <taxon>Bacillati</taxon>
        <taxon>Bacillota</taxon>
        <taxon>Bacilli</taxon>
        <taxon>Bacillales</taxon>
        <taxon>Bacillaceae</taxon>
        <taxon>Heyndrickxia</taxon>
    </lineage>
</organism>
<dbReference type="EMBL" id="CP010525">
    <property type="protein sequence ID" value="AJO24412.1"/>
    <property type="molecule type" value="Genomic_DNA"/>
</dbReference>
<name>A0AAN0T7T1_HEYCO</name>
<keyword evidence="2" id="KW-1185">Reference proteome</keyword>
<proteinExistence type="predicted"/>
<evidence type="ECO:0000313" key="1">
    <source>
        <dbReference type="EMBL" id="AJO24412.1"/>
    </source>
</evidence>
<evidence type="ECO:0000313" key="2">
    <source>
        <dbReference type="Proteomes" id="UP000032024"/>
    </source>
</evidence>
<accession>A0AAN0T7T1</accession>
<protein>
    <submittedName>
        <fullName evidence="1">Uncharacterized protein</fullName>
    </submittedName>
</protein>
<dbReference type="Proteomes" id="UP000032024">
    <property type="component" value="Chromosome"/>
</dbReference>
<sequence length="80" mass="9435">MSFSSLHPGFKIPHDNFHKKPDRFVHRIRRQKSYTVPFLKDWRIFLCHIVTSMHYAIDTGAERSKSGRLMDGSIEALFIM</sequence>
<gene>
    <name evidence="1" type="ORF">SB48_HM08orf05756</name>
</gene>
<reference evidence="2" key="1">
    <citation type="submission" date="2015-01" db="EMBL/GenBank/DDBJ databases">
        <title>Comparative genome analysis of Bacillus coagulans HM-08, Clostridium butyricum HM-68, Bacillus subtilis HM-66 and Bacillus paralicheniformis BL-09.</title>
        <authorList>
            <person name="Zhang H."/>
        </authorList>
    </citation>
    <scope>NUCLEOTIDE SEQUENCE [LARGE SCALE GENOMIC DNA]</scope>
    <source>
        <strain evidence="2">HM-08</strain>
    </source>
</reference>
<dbReference type="AlphaFoldDB" id="A0AAN0T7T1"/>